<dbReference type="PRINTS" id="PR00095">
    <property type="entry name" value="ANTSNTHASEI"/>
</dbReference>
<keyword evidence="12 15" id="KW-0456">Lyase</keyword>
<dbReference type="Pfam" id="PF00425">
    <property type="entry name" value="Chorismate_bind"/>
    <property type="match status" value="1"/>
</dbReference>
<comment type="cofactor">
    <cofactor evidence="1 15">
        <name>Mg(2+)</name>
        <dbReference type="ChEBI" id="CHEBI:18420"/>
    </cofactor>
</comment>
<keyword evidence="8 15" id="KW-0479">Metal-binding</keyword>
<evidence type="ECO:0000256" key="2">
    <source>
        <dbReference type="ARBA" id="ARBA00004873"/>
    </source>
</evidence>
<evidence type="ECO:0000313" key="18">
    <source>
        <dbReference type="EMBL" id="ABZ84474.1"/>
    </source>
</evidence>
<name>B0TFP4_HELMI</name>
<comment type="function">
    <text evidence="13 15">Part of a heterotetrameric complex that catalyzes the two-step biosynthesis of anthranilate, an intermediate in the biosynthesis of L-tryptophan. In the first step, the glutamine-binding beta subunit (TrpG) of anthranilate synthase (AS) provides the glutamine amidotransferase activity which generates ammonia as a substrate that, along with chorismate, is used in the second step, catalyzed by the large alpha subunit of AS (TrpE) to produce anthranilate. In the absence of TrpG, TrpE can synthesize anthranilate directly from chorismate and high concentrations of ammonia.</text>
</comment>
<keyword evidence="10 15" id="KW-0460">Magnesium</keyword>
<dbReference type="HOGENOM" id="CLU_006493_9_3_9"/>
<dbReference type="PANTHER" id="PTHR11236">
    <property type="entry name" value="AMINOBENZOATE/ANTHRANILATE SYNTHASE"/>
    <property type="match status" value="1"/>
</dbReference>
<organism evidence="18 19">
    <name type="scientific">Heliobacterium modesticaldum (strain ATCC 51547 / Ice1)</name>
    <dbReference type="NCBI Taxonomy" id="498761"/>
    <lineage>
        <taxon>Bacteria</taxon>
        <taxon>Bacillati</taxon>
        <taxon>Bacillota</taxon>
        <taxon>Clostridia</taxon>
        <taxon>Eubacteriales</taxon>
        <taxon>Heliobacteriaceae</taxon>
        <taxon>Heliomicrobium</taxon>
    </lineage>
</organism>
<comment type="similarity">
    <text evidence="3 15">Belongs to the anthranilate synthase component I family.</text>
</comment>
<dbReference type="STRING" id="498761.HM1_1916"/>
<dbReference type="eggNOG" id="COG0147">
    <property type="taxonomic scope" value="Bacteria"/>
</dbReference>
<sequence>MIQHRTAPDAVDFVRLSREYRYVPMWISFSTDEDTPITLYRKLAGEGLGYLLESVERGTVLGRYSYAGAEPLAFFSWPPEPAANATGSNAGDPLKGVGQWLADLKVAPVPPNAGLAPFYGGPVGYFSYDLVRHYERLPEHSVDDRQLPEMMLMITRYTLIIDHLRHRGTLVLLAEAGDEAAYRYGQSQLAGLFERLREPASPLPLEVSAVMSAKIPADTAVKAGAADEKQVPSAFAAGDEMTSTFDRAGFCAAVGRCKEYIAAGDAFQIVLSQRFTRPLRTHPLNVYRALRSLNPSPYLFYLNLPGMQVAGSSPEALIRVEGRRVETHPIAGTRPRGRDADEDRRLAEELLADEKERAEHLMLVDLGRNDLGRVCQIGSVRVERFMEVEHYSHVMHIVSRVAGELKPAVTALDALSCVMPAGTLSGAPKIRAMEIIDELEPVRRGPYGGAVGYLSFDGNLNTCITIRTVLMRDGKAQIQVGAGIVADSVPETEYAETMNKARALFEALFSAEGGLQ</sequence>
<dbReference type="SUPFAM" id="SSF56322">
    <property type="entry name" value="ADC synthase"/>
    <property type="match status" value="1"/>
</dbReference>
<dbReference type="KEGG" id="hmo:HM1_1916"/>
<dbReference type="GO" id="GO:0046872">
    <property type="term" value="F:metal ion binding"/>
    <property type="evidence" value="ECO:0007669"/>
    <property type="project" value="UniProtKB-KW"/>
</dbReference>
<dbReference type="Proteomes" id="UP000008550">
    <property type="component" value="Chromosome"/>
</dbReference>
<dbReference type="UniPathway" id="UPA00035">
    <property type="reaction ID" value="UER00040"/>
</dbReference>
<feature type="domain" description="Anthranilate synthase component I N-terminal" evidence="17">
    <location>
        <begin position="32"/>
        <end position="169"/>
    </location>
</feature>
<dbReference type="Pfam" id="PF04715">
    <property type="entry name" value="Anth_synt_I_N"/>
    <property type="match status" value="1"/>
</dbReference>
<feature type="domain" description="Chorismate-utilising enzyme C-terminal" evidence="16">
    <location>
        <begin position="247"/>
        <end position="500"/>
    </location>
</feature>
<accession>B0TFP4</accession>
<keyword evidence="19" id="KW-1185">Reference proteome</keyword>
<reference evidence="18 19" key="1">
    <citation type="journal article" date="2008" name="J. Bacteriol.">
        <title>The genome of Heliobacterium modesticaldum, a phototrophic representative of the Firmicutes containing the simplest photosynthetic apparatus.</title>
        <authorList>
            <person name="Sattley W.M."/>
            <person name="Madigan M.T."/>
            <person name="Swingley W.D."/>
            <person name="Cheung P.C."/>
            <person name="Clocksin K.M."/>
            <person name="Conrad A.L."/>
            <person name="Dejesa L.C."/>
            <person name="Honchak B.M."/>
            <person name="Jung D.O."/>
            <person name="Karbach L.E."/>
            <person name="Kurdoglu A."/>
            <person name="Lahiri S."/>
            <person name="Mastrian S.D."/>
            <person name="Page L.E."/>
            <person name="Taylor H.L."/>
            <person name="Wang Z.T."/>
            <person name="Raymond J."/>
            <person name="Chen M."/>
            <person name="Blankenship R.E."/>
            <person name="Touchman J.W."/>
        </authorList>
    </citation>
    <scope>NUCLEOTIDE SEQUENCE [LARGE SCALE GENOMIC DNA]</scope>
    <source>
        <strain evidence="19">ATCC 51547 / Ice1</strain>
    </source>
</reference>
<gene>
    <name evidence="15 18" type="primary">trpE</name>
    <name evidence="18" type="ORF">HM1_1916</name>
</gene>
<evidence type="ECO:0000256" key="3">
    <source>
        <dbReference type="ARBA" id="ARBA00009562"/>
    </source>
</evidence>
<evidence type="ECO:0000256" key="13">
    <source>
        <dbReference type="ARBA" id="ARBA00025634"/>
    </source>
</evidence>
<dbReference type="EMBL" id="CP000930">
    <property type="protein sequence ID" value="ABZ84474.1"/>
    <property type="molecule type" value="Genomic_DNA"/>
</dbReference>
<evidence type="ECO:0000256" key="14">
    <source>
        <dbReference type="ARBA" id="ARBA00047683"/>
    </source>
</evidence>
<comment type="pathway">
    <text evidence="2 15">Amino-acid biosynthesis; L-tryptophan biosynthesis; L-tryptophan from chorismate: step 1/5.</text>
</comment>
<proteinExistence type="inferred from homology"/>
<dbReference type="GO" id="GO:0000162">
    <property type="term" value="P:L-tryptophan biosynthetic process"/>
    <property type="evidence" value="ECO:0007669"/>
    <property type="project" value="UniProtKB-UniPathway"/>
</dbReference>
<evidence type="ECO:0000259" key="16">
    <source>
        <dbReference type="Pfam" id="PF00425"/>
    </source>
</evidence>
<dbReference type="Gene3D" id="3.60.120.10">
    <property type="entry name" value="Anthranilate synthase"/>
    <property type="match status" value="1"/>
</dbReference>
<evidence type="ECO:0000256" key="6">
    <source>
        <dbReference type="ARBA" id="ARBA00020653"/>
    </source>
</evidence>
<evidence type="ECO:0000256" key="9">
    <source>
        <dbReference type="ARBA" id="ARBA00022822"/>
    </source>
</evidence>
<dbReference type="EC" id="4.1.3.27" evidence="5 15"/>
<dbReference type="InterPro" id="IPR015890">
    <property type="entry name" value="Chorismate_C"/>
</dbReference>
<keyword evidence="9 15" id="KW-0822">Tryptophan biosynthesis</keyword>
<evidence type="ECO:0000256" key="12">
    <source>
        <dbReference type="ARBA" id="ARBA00023239"/>
    </source>
</evidence>
<keyword evidence="11 15" id="KW-0057">Aromatic amino acid biosynthesis</keyword>
<evidence type="ECO:0000259" key="17">
    <source>
        <dbReference type="Pfam" id="PF04715"/>
    </source>
</evidence>
<dbReference type="NCBIfam" id="TIGR00564">
    <property type="entry name" value="trpE_most"/>
    <property type="match status" value="1"/>
</dbReference>
<evidence type="ECO:0000256" key="11">
    <source>
        <dbReference type="ARBA" id="ARBA00023141"/>
    </source>
</evidence>
<evidence type="ECO:0000256" key="8">
    <source>
        <dbReference type="ARBA" id="ARBA00022723"/>
    </source>
</evidence>
<evidence type="ECO:0000256" key="10">
    <source>
        <dbReference type="ARBA" id="ARBA00022842"/>
    </source>
</evidence>
<comment type="subunit">
    <text evidence="4 15">Heterotetramer consisting of two non-identical subunits: a beta subunit (TrpG) and a large alpha subunit (TrpE).</text>
</comment>
<dbReference type="GO" id="GO:0004049">
    <property type="term" value="F:anthranilate synthase activity"/>
    <property type="evidence" value="ECO:0007669"/>
    <property type="project" value="UniProtKB-EC"/>
</dbReference>
<dbReference type="InterPro" id="IPR019999">
    <property type="entry name" value="Anth_synth_I-like"/>
</dbReference>
<evidence type="ECO:0000313" key="19">
    <source>
        <dbReference type="Proteomes" id="UP000008550"/>
    </source>
</evidence>
<dbReference type="InterPro" id="IPR006805">
    <property type="entry name" value="Anth_synth_I_N"/>
</dbReference>
<dbReference type="PANTHER" id="PTHR11236:SF48">
    <property type="entry name" value="ISOCHORISMATE SYNTHASE MENF"/>
    <property type="match status" value="1"/>
</dbReference>
<protein>
    <recommendedName>
        <fullName evidence="6 15">Anthranilate synthase component 1</fullName>
        <ecNumber evidence="5 15">4.1.3.27</ecNumber>
    </recommendedName>
</protein>
<evidence type="ECO:0000256" key="15">
    <source>
        <dbReference type="RuleBase" id="RU364045"/>
    </source>
</evidence>
<dbReference type="InterPro" id="IPR005801">
    <property type="entry name" value="ADC_synthase"/>
</dbReference>
<evidence type="ECO:0000256" key="1">
    <source>
        <dbReference type="ARBA" id="ARBA00001946"/>
    </source>
</evidence>
<dbReference type="RefSeq" id="WP_012282975.1">
    <property type="nucleotide sequence ID" value="NC_010337.2"/>
</dbReference>
<evidence type="ECO:0000256" key="5">
    <source>
        <dbReference type="ARBA" id="ARBA00012266"/>
    </source>
</evidence>
<dbReference type="InterPro" id="IPR005256">
    <property type="entry name" value="Anth_synth_I_PabB"/>
</dbReference>
<evidence type="ECO:0000256" key="4">
    <source>
        <dbReference type="ARBA" id="ARBA00011575"/>
    </source>
</evidence>
<comment type="catalytic activity">
    <reaction evidence="14 15">
        <text>chorismate + L-glutamine = anthranilate + pyruvate + L-glutamate + H(+)</text>
        <dbReference type="Rhea" id="RHEA:21732"/>
        <dbReference type="ChEBI" id="CHEBI:15361"/>
        <dbReference type="ChEBI" id="CHEBI:15378"/>
        <dbReference type="ChEBI" id="CHEBI:16567"/>
        <dbReference type="ChEBI" id="CHEBI:29748"/>
        <dbReference type="ChEBI" id="CHEBI:29985"/>
        <dbReference type="ChEBI" id="CHEBI:58359"/>
        <dbReference type="EC" id="4.1.3.27"/>
    </reaction>
</comment>
<dbReference type="AlphaFoldDB" id="B0TFP4"/>
<keyword evidence="7 15" id="KW-0028">Amino-acid biosynthesis</keyword>
<evidence type="ECO:0000256" key="7">
    <source>
        <dbReference type="ARBA" id="ARBA00022605"/>
    </source>
</evidence>